<dbReference type="Gene3D" id="1.20.1260.10">
    <property type="match status" value="1"/>
</dbReference>
<comment type="caution">
    <text evidence="10">The sequence shown here is derived from an EMBL/GenBank/DDBJ whole genome shotgun (WGS) entry which is preliminary data.</text>
</comment>
<dbReference type="InterPro" id="IPR009078">
    <property type="entry name" value="Ferritin-like_SF"/>
</dbReference>
<dbReference type="InterPro" id="IPR012347">
    <property type="entry name" value="Ferritin-like"/>
</dbReference>
<dbReference type="RefSeq" id="WP_378152614.1">
    <property type="nucleotide sequence ID" value="NZ_JBHSEC010000004.1"/>
</dbReference>
<accession>A0ABV8X287</accession>
<dbReference type="InterPro" id="IPR008331">
    <property type="entry name" value="Ferritin_DPS_dom"/>
</dbReference>
<dbReference type="EMBL" id="JBHSEC010000004">
    <property type="protein sequence ID" value="MFC4409641.1"/>
    <property type="molecule type" value="Genomic_DNA"/>
</dbReference>
<dbReference type="InterPro" id="IPR041719">
    <property type="entry name" value="Ferritin_prok"/>
</dbReference>
<evidence type="ECO:0000256" key="4">
    <source>
        <dbReference type="ARBA" id="ARBA00022723"/>
    </source>
</evidence>
<evidence type="ECO:0000256" key="1">
    <source>
        <dbReference type="ARBA" id="ARBA00002485"/>
    </source>
</evidence>
<dbReference type="Proteomes" id="UP001595817">
    <property type="component" value="Unassembled WGS sequence"/>
</dbReference>
<comment type="subcellular location">
    <subcellularLocation>
        <location evidence="8">Cytoplasm</location>
    </subcellularLocation>
</comment>
<organism evidence="10 11">
    <name type="scientific">Chungangia koreensis</name>
    <dbReference type="NCBI Taxonomy" id="752657"/>
    <lineage>
        <taxon>Bacteria</taxon>
        <taxon>Bacillati</taxon>
        <taxon>Bacillota</taxon>
        <taxon>Bacilli</taxon>
        <taxon>Lactobacillales</taxon>
        <taxon>Chungangia</taxon>
    </lineage>
</organism>
<evidence type="ECO:0000256" key="7">
    <source>
        <dbReference type="ARBA" id="ARBA00048035"/>
    </source>
</evidence>
<evidence type="ECO:0000256" key="8">
    <source>
        <dbReference type="RuleBase" id="RU361145"/>
    </source>
</evidence>
<protein>
    <recommendedName>
        <fullName evidence="8">Ferritin</fullName>
        <ecNumber evidence="8">1.16.3.2</ecNumber>
    </recommendedName>
</protein>
<dbReference type="InterPro" id="IPR009040">
    <property type="entry name" value="Ferritin-like_diiron"/>
</dbReference>
<keyword evidence="5" id="KW-0560">Oxidoreductase</keyword>
<dbReference type="InterPro" id="IPR001519">
    <property type="entry name" value="Ferritin"/>
</dbReference>
<comment type="catalytic activity">
    <reaction evidence="7 8">
        <text>4 Fe(2+) + O2 + 6 H2O = 4 iron(III) oxide-hydroxide + 12 H(+)</text>
        <dbReference type="Rhea" id="RHEA:11972"/>
        <dbReference type="ChEBI" id="CHEBI:15377"/>
        <dbReference type="ChEBI" id="CHEBI:15378"/>
        <dbReference type="ChEBI" id="CHEBI:15379"/>
        <dbReference type="ChEBI" id="CHEBI:29033"/>
        <dbReference type="ChEBI" id="CHEBI:78619"/>
        <dbReference type="EC" id="1.16.3.2"/>
    </reaction>
</comment>
<keyword evidence="4 8" id="KW-0479">Metal-binding</keyword>
<evidence type="ECO:0000256" key="3">
    <source>
        <dbReference type="ARBA" id="ARBA00022434"/>
    </source>
</evidence>
<dbReference type="Pfam" id="PF00210">
    <property type="entry name" value="Ferritin"/>
    <property type="match status" value="1"/>
</dbReference>
<comment type="function">
    <text evidence="1 8">Iron-storage protein.</text>
</comment>
<evidence type="ECO:0000256" key="2">
    <source>
        <dbReference type="ARBA" id="ARBA00006950"/>
    </source>
</evidence>
<name>A0ABV8X287_9LACT</name>
<keyword evidence="3 8" id="KW-0409">Iron storage</keyword>
<gene>
    <name evidence="10" type="ORF">ACFOZY_04220</name>
</gene>
<evidence type="ECO:0000256" key="6">
    <source>
        <dbReference type="ARBA" id="ARBA00023004"/>
    </source>
</evidence>
<evidence type="ECO:0000259" key="9">
    <source>
        <dbReference type="PROSITE" id="PS50905"/>
    </source>
</evidence>
<dbReference type="SUPFAM" id="SSF47240">
    <property type="entry name" value="Ferritin-like"/>
    <property type="match status" value="1"/>
</dbReference>
<dbReference type="CDD" id="cd01055">
    <property type="entry name" value="Nonheme_Ferritin"/>
    <property type="match status" value="1"/>
</dbReference>
<comment type="similarity">
    <text evidence="2 8">Belongs to the ferritin family. Prokaryotic subfamily.</text>
</comment>
<sequence length="176" mass="19494">MNEELQRLINNLIQIENYSSALYLAMSAQMGRLNYTGMAKWLRLQSEEERTHMLTLINYMVDKDATVNLTSVPAFPTDFGSPLELFQKVLEHEKYVTNAYRQAFNYANQADPQAAVIIQDFLREQINEEAQSQTIVSRLTLAQNNPSAILLIDQELGQRQAAGAAPAASGAAAGGA</sequence>
<reference evidence="11" key="1">
    <citation type="journal article" date="2019" name="Int. J. Syst. Evol. Microbiol.">
        <title>The Global Catalogue of Microorganisms (GCM) 10K type strain sequencing project: providing services to taxonomists for standard genome sequencing and annotation.</title>
        <authorList>
            <consortium name="The Broad Institute Genomics Platform"/>
            <consortium name="The Broad Institute Genome Sequencing Center for Infectious Disease"/>
            <person name="Wu L."/>
            <person name="Ma J."/>
        </authorList>
    </citation>
    <scope>NUCLEOTIDE SEQUENCE [LARGE SCALE GENOMIC DNA]</scope>
    <source>
        <strain evidence="11">CCUG 59778</strain>
    </source>
</reference>
<dbReference type="EC" id="1.16.3.2" evidence="8"/>
<keyword evidence="8" id="KW-0963">Cytoplasm</keyword>
<proteinExistence type="inferred from homology"/>
<keyword evidence="6 8" id="KW-0408">Iron</keyword>
<keyword evidence="11" id="KW-1185">Reference proteome</keyword>
<evidence type="ECO:0000313" key="10">
    <source>
        <dbReference type="EMBL" id="MFC4409641.1"/>
    </source>
</evidence>
<dbReference type="PANTHER" id="PTHR11431:SF127">
    <property type="entry name" value="BACTERIAL NON-HEME FERRITIN"/>
    <property type="match status" value="1"/>
</dbReference>
<dbReference type="PANTHER" id="PTHR11431">
    <property type="entry name" value="FERRITIN"/>
    <property type="match status" value="1"/>
</dbReference>
<dbReference type="PROSITE" id="PS50905">
    <property type="entry name" value="FERRITIN_LIKE"/>
    <property type="match status" value="1"/>
</dbReference>
<feature type="domain" description="Ferritin-like diiron" evidence="9">
    <location>
        <begin position="1"/>
        <end position="143"/>
    </location>
</feature>
<evidence type="ECO:0000256" key="5">
    <source>
        <dbReference type="ARBA" id="ARBA00023002"/>
    </source>
</evidence>
<evidence type="ECO:0000313" key="11">
    <source>
        <dbReference type="Proteomes" id="UP001595817"/>
    </source>
</evidence>